<protein>
    <submittedName>
        <fullName evidence="1">Uncharacterized protein</fullName>
    </submittedName>
</protein>
<sequence length="562" mass="64763">MKHEVAPAKVNVGSNDDLVAVAMNTRGASVDGRETRENDVWCFLLLARLNEGASNSTEGFQDGQESGTTHFAGFDEETVALFSALRHGGKTRSIRWPPVRVGWASTVTRFHPQPVFPRELEREIFEICALSRPVLVPKLILVARRVKTWIEPILYLRLHLACHPLMATPESRRELFRQSVRNMYLSDAVDDNSFLFAFPRLENLRTRVSTHDQDSAKFFAENLPRTLKHLYIQDPAPRFPLAALSQLTHLDVMGDRDLGQDISVFYDAVVQLPRLTHISFSNSEYEPLYIRLLKNCLSLEVLFYLKSHDEPLVDQDDLTNDIRYVCGEDDAIYDWDWVEDWQMGVQYGRDYWARIERFIAKRRSKEINVLTRSLLSSTIRRKSTEFVRDSVRNIFEQFCGPFLVQILKVCPEVENLGSRLPGLKKLSIKDPVVLTPTPAYSHITDLHMSSNPGSESDTDDFYASIVQCLPSLTHLSLSNYGYRPILLPLLQNCPLLKVLVYFTYERDFAESLAEDVRFVVYGDPDSYHRFNDWRRGVCFGDDRWYYAERLIEKRIPEHAAGK</sequence>
<organism evidence="1 2">
    <name type="scientific">Roridomyces roridus</name>
    <dbReference type="NCBI Taxonomy" id="1738132"/>
    <lineage>
        <taxon>Eukaryota</taxon>
        <taxon>Fungi</taxon>
        <taxon>Dikarya</taxon>
        <taxon>Basidiomycota</taxon>
        <taxon>Agaricomycotina</taxon>
        <taxon>Agaricomycetes</taxon>
        <taxon>Agaricomycetidae</taxon>
        <taxon>Agaricales</taxon>
        <taxon>Marasmiineae</taxon>
        <taxon>Mycenaceae</taxon>
        <taxon>Roridomyces</taxon>
    </lineage>
</organism>
<dbReference type="Gene3D" id="3.80.10.10">
    <property type="entry name" value="Ribonuclease Inhibitor"/>
    <property type="match status" value="1"/>
</dbReference>
<reference evidence="1" key="1">
    <citation type="submission" date="2023-03" db="EMBL/GenBank/DDBJ databases">
        <title>Massive genome expansion in bonnet fungi (Mycena s.s.) driven by repeated elements and novel gene families across ecological guilds.</title>
        <authorList>
            <consortium name="Lawrence Berkeley National Laboratory"/>
            <person name="Harder C.B."/>
            <person name="Miyauchi S."/>
            <person name="Viragh M."/>
            <person name="Kuo A."/>
            <person name="Thoen E."/>
            <person name="Andreopoulos B."/>
            <person name="Lu D."/>
            <person name="Skrede I."/>
            <person name="Drula E."/>
            <person name="Henrissat B."/>
            <person name="Morin E."/>
            <person name="Kohler A."/>
            <person name="Barry K."/>
            <person name="LaButti K."/>
            <person name="Morin E."/>
            <person name="Salamov A."/>
            <person name="Lipzen A."/>
            <person name="Mereny Z."/>
            <person name="Hegedus B."/>
            <person name="Baldrian P."/>
            <person name="Stursova M."/>
            <person name="Weitz H."/>
            <person name="Taylor A."/>
            <person name="Grigoriev I.V."/>
            <person name="Nagy L.G."/>
            <person name="Martin F."/>
            <person name="Kauserud H."/>
        </authorList>
    </citation>
    <scope>NUCLEOTIDE SEQUENCE</scope>
    <source>
        <strain evidence="1">9284</strain>
    </source>
</reference>
<evidence type="ECO:0000313" key="2">
    <source>
        <dbReference type="Proteomes" id="UP001221142"/>
    </source>
</evidence>
<evidence type="ECO:0000313" key="1">
    <source>
        <dbReference type="EMBL" id="KAJ7620201.1"/>
    </source>
</evidence>
<dbReference type="InterPro" id="IPR032675">
    <property type="entry name" value="LRR_dom_sf"/>
</dbReference>
<dbReference type="Proteomes" id="UP001221142">
    <property type="component" value="Unassembled WGS sequence"/>
</dbReference>
<dbReference type="EMBL" id="JARKIF010000017">
    <property type="protein sequence ID" value="KAJ7620201.1"/>
    <property type="molecule type" value="Genomic_DNA"/>
</dbReference>
<comment type="caution">
    <text evidence="1">The sequence shown here is derived from an EMBL/GenBank/DDBJ whole genome shotgun (WGS) entry which is preliminary data.</text>
</comment>
<accession>A0AAD7BGF2</accession>
<name>A0AAD7BGF2_9AGAR</name>
<dbReference type="AlphaFoldDB" id="A0AAD7BGF2"/>
<keyword evidence="2" id="KW-1185">Reference proteome</keyword>
<dbReference type="SUPFAM" id="SSF52047">
    <property type="entry name" value="RNI-like"/>
    <property type="match status" value="1"/>
</dbReference>
<gene>
    <name evidence="1" type="ORF">FB45DRAFT_1094229</name>
</gene>
<proteinExistence type="predicted"/>